<keyword evidence="5" id="KW-0472">Membrane</keyword>
<comment type="caution">
    <text evidence="7">The sequence shown here is derived from an EMBL/GenBank/DDBJ whole genome shotgun (WGS) entry which is preliminary data.</text>
</comment>
<dbReference type="InterPro" id="IPR011042">
    <property type="entry name" value="6-blade_b-propeller_TolB-like"/>
</dbReference>
<dbReference type="Gene3D" id="2.120.10.30">
    <property type="entry name" value="TolB, C-terminal domain"/>
    <property type="match status" value="1"/>
</dbReference>
<dbReference type="GO" id="GO:0020037">
    <property type="term" value="F:heme binding"/>
    <property type="evidence" value="ECO:0007669"/>
    <property type="project" value="InterPro"/>
</dbReference>
<evidence type="ECO:0000313" key="8">
    <source>
        <dbReference type="Proteomes" id="UP000239504"/>
    </source>
</evidence>
<dbReference type="Proteomes" id="UP000239504">
    <property type="component" value="Unassembled WGS sequence"/>
</dbReference>
<dbReference type="PANTHER" id="PTHR19328">
    <property type="entry name" value="HEDGEHOG-INTERACTING PROTEIN"/>
    <property type="match status" value="1"/>
</dbReference>
<dbReference type="InterPro" id="IPR009056">
    <property type="entry name" value="Cyt_c-like_dom"/>
</dbReference>
<name>A0A2S7K7U8_9PROT</name>
<dbReference type="SUPFAM" id="SSF46626">
    <property type="entry name" value="Cytochrome c"/>
    <property type="match status" value="1"/>
</dbReference>
<dbReference type="PANTHER" id="PTHR19328:SF75">
    <property type="entry name" value="ALDOSE SUGAR DEHYDROGENASE YLII"/>
    <property type="match status" value="1"/>
</dbReference>
<dbReference type="AlphaFoldDB" id="A0A2S7K7U8"/>
<dbReference type="Gene3D" id="1.10.760.10">
    <property type="entry name" value="Cytochrome c-like domain"/>
    <property type="match status" value="1"/>
</dbReference>
<sequence>MRHSKKLIASWLWRRENRFDAGDFQLSKWRGRERGPRRREGLVKLEFLHRLRKSRYFIPACLAGLAMLAGICGLATFYTGYAIGRYEIGPFETAQRGEYKLFGVRFARAAEEAAKQDWATSLKRLPTIFFDLDVEIASVPVDDQGWGGGMTSFGDAALLVTQEGDIFVVRGADDIKPAAIEAPDNGYAAYKAAAEGPLSDLQHTVNYFRFNDILHFQSPERRGLALSYSEWDEDNACYRNAVAVLDIDQSVRSIDEVRASASDWSVVFRAKPCLPPKEKFRAVEGLVAGGRIAFKAPDIIYLGSGDYHWDGVYGPEALAQDPDNNYGKIVEINLSSGAARNMASGVRNPQGVLVDKSGRLWTVEHGMRGGDELNLIVDGGNYGWPLETLGTKYSGLPWPLTSHIGRHDAFIPPVYAWLPSVAISSLTQIENFHEAWDGDMLMASLSSGNLYRIHTSGDHVEFIEIIPVGQRIRYALQHTDGRIILWTDDHYLVFLTPSGMDATALFVQDYLAEASMSETLRNKVSGALDACITCHSLRPDENRAGPPLGAVAGARPGGTSWTGYSSAMRAAGGVWDEKRLAAFIDDPDSVIPGSTMPDPGIEDPDVRAELVELLQALERRHHK</sequence>
<keyword evidence="1 4" id="KW-0349">Heme</keyword>
<evidence type="ECO:0000313" key="7">
    <source>
        <dbReference type="EMBL" id="PQA88587.1"/>
    </source>
</evidence>
<keyword evidence="5" id="KW-1133">Transmembrane helix</keyword>
<evidence type="ECO:0000256" key="5">
    <source>
        <dbReference type="SAM" id="Phobius"/>
    </source>
</evidence>
<organism evidence="7 8">
    <name type="scientific">Hyphococcus luteus</name>
    <dbReference type="NCBI Taxonomy" id="2058213"/>
    <lineage>
        <taxon>Bacteria</taxon>
        <taxon>Pseudomonadati</taxon>
        <taxon>Pseudomonadota</taxon>
        <taxon>Alphaproteobacteria</taxon>
        <taxon>Parvularculales</taxon>
        <taxon>Parvularculaceae</taxon>
        <taxon>Hyphococcus</taxon>
    </lineage>
</organism>
<feature type="domain" description="Cytochrome c" evidence="6">
    <location>
        <begin position="512"/>
        <end position="618"/>
    </location>
</feature>
<dbReference type="InterPro" id="IPR012938">
    <property type="entry name" value="Glc/Sorbosone_DH"/>
</dbReference>
<proteinExistence type="predicted"/>
<protein>
    <recommendedName>
        <fullName evidence="6">Cytochrome c domain-containing protein</fullName>
    </recommendedName>
</protein>
<keyword evidence="3 4" id="KW-0408">Iron</keyword>
<dbReference type="EMBL" id="PJCH01000005">
    <property type="protein sequence ID" value="PQA88587.1"/>
    <property type="molecule type" value="Genomic_DNA"/>
</dbReference>
<evidence type="ECO:0000259" key="6">
    <source>
        <dbReference type="PROSITE" id="PS51007"/>
    </source>
</evidence>
<evidence type="ECO:0000256" key="1">
    <source>
        <dbReference type="ARBA" id="ARBA00022617"/>
    </source>
</evidence>
<dbReference type="GO" id="GO:0009055">
    <property type="term" value="F:electron transfer activity"/>
    <property type="evidence" value="ECO:0007669"/>
    <property type="project" value="InterPro"/>
</dbReference>
<evidence type="ECO:0000256" key="3">
    <source>
        <dbReference type="ARBA" id="ARBA00023004"/>
    </source>
</evidence>
<gene>
    <name evidence="7" type="ORF">CW354_09910</name>
</gene>
<dbReference type="PROSITE" id="PS51007">
    <property type="entry name" value="CYTC"/>
    <property type="match status" value="1"/>
</dbReference>
<dbReference type="GO" id="GO:0046872">
    <property type="term" value="F:metal ion binding"/>
    <property type="evidence" value="ECO:0007669"/>
    <property type="project" value="UniProtKB-KW"/>
</dbReference>
<reference evidence="7 8" key="1">
    <citation type="submission" date="2017-12" db="EMBL/GenBank/DDBJ databases">
        <authorList>
            <person name="Hurst M.R.H."/>
        </authorList>
    </citation>
    <scope>NUCLEOTIDE SEQUENCE [LARGE SCALE GENOMIC DNA]</scope>
    <source>
        <strain evidence="7 8">SY-3-19</strain>
    </source>
</reference>
<dbReference type="InterPro" id="IPR036909">
    <property type="entry name" value="Cyt_c-like_dom_sf"/>
</dbReference>
<keyword evidence="2 4" id="KW-0479">Metal-binding</keyword>
<accession>A0A2S7K7U8</accession>
<keyword evidence="8" id="KW-1185">Reference proteome</keyword>
<dbReference type="InterPro" id="IPR011041">
    <property type="entry name" value="Quinoprot_gluc/sorb_DH_b-prop"/>
</dbReference>
<dbReference type="SUPFAM" id="SSF50952">
    <property type="entry name" value="Soluble quinoprotein glucose dehydrogenase"/>
    <property type="match status" value="1"/>
</dbReference>
<evidence type="ECO:0000256" key="2">
    <source>
        <dbReference type="ARBA" id="ARBA00022723"/>
    </source>
</evidence>
<evidence type="ECO:0000256" key="4">
    <source>
        <dbReference type="PROSITE-ProRule" id="PRU00433"/>
    </source>
</evidence>
<dbReference type="Pfam" id="PF07995">
    <property type="entry name" value="GSDH"/>
    <property type="match status" value="1"/>
</dbReference>
<feature type="transmembrane region" description="Helical" evidence="5">
    <location>
        <begin position="56"/>
        <end position="78"/>
    </location>
</feature>
<keyword evidence="5" id="KW-0812">Transmembrane</keyword>